<gene>
    <name evidence="14" type="ORF">Sradi_3384300</name>
</gene>
<keyword evidence="4 11" id="KW-0812">Transmembrane</keyword>
<dbReference type="CDD" id="cd00371">
    <property type="entry name" value="HMA"/>
    <property type="match status" value="1"/>
</dbReference>
<dbReference type="InterPro" id="IPR059000">
    <property type="entry name" value="ATPase_P-type_domA"/>
</dbReference>
<dbReference type="Gene3D" id="3.40.1110.10">
    <property type="entry name" value="Calcium-transporting ATPase, cytoplasmic domain N"/>
    <property type="match status" value="1"/>
</dbReference>
<dbReference type="NCBIfam" id="TIGR01512">
    <property type="entry name" value="ATPase-IB2_Cd"/>
    <property type="match status" value="1"/>
</dbReference>
<dbReference type="FunFam" id="3.40.1110.10:FF:000043">
    <property type="entry name" value="Putative cadmium/zinc-transporting ATPase 3"/>
    <property type="match status" value="1"/>
</dbReference>
<keyword evidence="5 11" id="KW-0479">Metal-binding</keyword>
<dbReference type="SUPFAM" id="SSF81665">
    <property type="entry name" value="Calcium ATPase, transmembrane domain M"/>
    <property type="match status" value="1"/>
</dbReference>
<comment type="caution">
    <text evidence="14">The sequence shown here is derived from an EMBL/GenBank/DDBJ whole genome shotgun (WGS) entry which is preliminary data.</text>
</comment>
<dbReference type="SUPFAM" id="SSF56784">
    <property type="entry name" value="HAD-like"/>
    <property type="match status" value="1"/>
</dbReference>
<dbReference type="PANTHER" id="PTHR48085">
    <property type="entry name" value="CADMIUM/ZINC-TRANSPORTING ATPASE HMA2-RELATED"/>
    <property type="match status" value="1"/>
</dbReference>
<evidence type="ECO:0000256" key="10">
    <source>
        <dbReference type="ARBA" id="ARBA00023136"/>
    </source>
</evidence>
<evidence type="ECO:0000256" key="2">
    <source>
        <dbReference type="ARBA" id="ARBA00004170"/>
    </source>
</evidence>
<dbReference type="Pfam" id="PF00702">
    <property type="entry name" value="Hydrolase"/>
    <property type="match status" value="1"/>
</dbReference>
<dbReference type="GO" id="GO:0019829">
    <property type="term" value="F:ATPase-coupled monoatomic cation transmembrane transporter activity"/>
    <property type="evidence" value="ECO:0007669"/>
    <property type="project" value="InterPro"/>
</dbReference>
<dbReference type="GO" id="GO:0009626">
    <property type="term" value="P:plant-type hypersensitive response"/>
    <property type="evidence" value="ECO:0007669"/>
    <property type="project" value="UniProtKB-KW"/>
</dbReference>
<evidence type="ECO:0000256" key="9">
    <source>
        <dbReference type="ARBA" id="ARBA00022989"/>
    </source>
</evidence>
<dbReference type="SFLD" id="SFLDF00027">
    <property type="entry name" value="p-type_atpase"/>
    <property type="match status" value="1"/>
</dbReference>
<dbReference type="Pfam" id="PF00122">
    <property type="entry name" value="E1-E2_ATPase"/>
    <property type="match status" value="1"/>
</dbReference>
<dbReference type="GO" id="GO:0016020">
    <property type="term" value="C:membrane"/>
    <property type="evidence" value="ECO:0007669"/>
    <property type="project" value="UniProtKB-SubCell"/>
</dbReference>
<name>A0AAW2R406_SESRA</name>
<dbReference type="Gene3D" id="3.30.70.100">
    <property type="match status" value="1"/>
</dbReference>
<feature type="transmembrane region" description="Helical" evidence="11">
    <location>
        <begin position="652"/>
        <end position="671"/>
    </location>
</feature>
<accession>A0AAW2R406</accession>
<dbReference type="Gene3D" id="2.70.150.10">
    <property type="entry name" value="Calcium-transporting ATPase, cytoplasmic transduction domain A"/>
    <property type="match status" value="1"/>
</dbReference>
<dbReference type="InterPro" id="IPR023214">
    <property type="entry name" value="HAD_sf"/>
</dbReference>
<dbReference type="CDD" id="cd02079">
    <property type="entry name" value="P-type_ATPase_HM"/>
    <property type="match status" value="1"/>
</dbReference>
<feature type="compositionally biased region" description="Basic and acidic residues" evidence="12">
    <location>
        <begin position="809"/>
        <end position="833"/>
    </location>
</feature>
<feature type="transmembrane region" description="Helical" evidence="11">
    <location>
        <begin position="314"/>
        <end position="333"/>
    </location>
</feature>
<protein>
    <submittedName>
        <fullName evidence="14">Cadmium/zinc-transporting ATPase HMA4</fullName>
    </submittedName>
</protein>
<dbReference type="PROSITE" id="PS50846">
    <property type="entry name" value="HMA_2"/>
    <property type="match status" value="1"/>
</dbReference>
<dbReference type="InterPro" id="IPR044492">
    <property type="entry name" value="P_typ_ATPase_HD_dom"/>
</dbReference>
<feature type="region of interest" description="Disordered" evidence="12">
    <location>
        <begin position="775"/>
        <end position="870"/>
    </location>
</feature>
<dbReference type="NCBIfam" id="TIGR01525">
    <property type="entry name" value="ATPase-IB_hvy"/>
    <property type="match status" value="1"/>
</dbReference>
<comment type="similarity">
    <text evidence="3 11">Belongs to the cation transport ATPase (P-type) (TC 3.A.3) family. Type IB subfamily.</text>
</comment>
<dbReference type="FunFam" id="2.70.150.10:FF:000002">
    <property type="entry name" value="Copper-transporting ATPase 1, putative"/>
    <property type="match status" value="1"/>
</dbReference>
<dbReference type="SFLD" id="SFLDG00002">
    <property type="entry name" value="C1.7:_P-type_atpase_like"/>
    <property type="match status" value="1"/>
</dbReference>
<evidence type="ECO:0000313" key="14">
    <source>
        <dbReference type="EMBL" id="KAL0374686.1"/>
    </source>
</evidence>
<keyword evidence="8" id="KW-1278">Translocase</keyword>
<dbReference type="InterPro" id="IPR008250">
    <property type="entry name" value="ATPase_P-typ_transduc_dom_A_sf"/>
</dbReference>
<dbReference type="InterPro" id="IPR051014">
    <property type="entry name" value="Cation_Transport_ATPase_IB"/>
</dbReference>
<dbReference type="InterPro" id="IPR006121">
    <property type="entry name" value="HMA_dom"/>
</dbReference>
<dbReference type="GO" id="GO:0005524">
    <property type="term" value="F:ATP binding"/>
    <property type="evidence" value="ECO:0007669"/>
    <property type="project" value="UniProtKB-UniRule"/>
</dbReference>
<proteinExistence type="inferred from homology"/>
<evidence type="ECO:0000256" key="4">
    <source>
        <dbReference type="ARBA" id="ARBA00022692"/>
    </source>
</evidence>
<dbReference type="InterPro" id="IPR027256">
    <property type="entry name" value="P-typ_ATPase_IB"/>
</dbReference>
<evidence type="ECO:0000256" key="11">
    <source>
        <dbReference type="RuleBase" id="RU362081"/>
    </source>
</evidence>
<dbReference type="FunFam" id="3.30.70.100:FF:000022">
    <property type="entry name" value="Putative cadmium/zinc-transporting ATPase 3"/>
    <property type="match status" value="1"/>
</dbReference>
<feature type="compositionally biased region" description="Basic and acidic residues" evidence="12">
    <location>
        <begin position="849"/>
        <end position="861"/>
    </location>
</feature>
<dbReference type="InterPro" id="IPR018303">
    <property type="entry name" value="ATPase_P-typ_P_site"/>
</dbReference>
<feature type="transmembrane region" description="Helical" evidence="11">
    <location>
        <begin position="677"/>
        <end position="699"/>
    </location>
</feature>
<evidence type="ECO:0000256" key="6">
    <source>
        <dbReference type="ARBA" id="ARBA00022741"/>
    </source>
</evidence>
<dbReference type="NCBIfam" id="TIGR01494">
    <property type="entry name" value="ATPase_P-type"/>
    <property type="match status" value="1"/>
</dbReference>
<evidence type="ECO:0000256" key="1">
    <source>
        <dbReference type="ARBA" id="ARBA00004141"/>
    </source>
</evidence>
<dbReference type="GO" id="GO:0046872">
    <property type="term" value="F:metal ion binding"/>
    <property type="evidence" value="ECO:0007669"/>
    <property type="project" value="UniProtKB-KW"/>
</dbReference>
<feature type="compositionally biased region" description="Basic and acidic residues" evidence="12">
    <location>
        <begin position="776"/>
        <end position="802"/>
    </location>
</feature>
<keyword evidence="6 11" id="KW-0547">Nucleotide-binding</keyword>
<dbReference type="SFLD" id="SFLDS00003">
    <property type="entry name" value="Haloacid_Dehalogenase"/>
    <property type="match status" value="1"/>
</dbReference>
<evidence type="ECO:0000259" key="13">
    <source>
        <dbReference type="PROSITE" id="PS50846"/>
    </source>
</evidence>
<keyword evidence="7 11" id="KW-0067">ATP-binding</keyword>
<reference evidence="14" key="2">
    <citation type="journal article" date="2024" name="Plant">
        <title>Genomic evolution and insights into agronomic trait innovations of Sesamum species.</title>
        <authorList>
            <person name="Miao H."/>
            <person name="Wang L."/>
            <person name="Qu L."/>
            <person name="Liu H."/>
            <person name="Sun Y."/>
            <person name="Le M."/>
            <person name="Wang Q."/>
            <person name="Wei S."/>
            <person name="Zheng Y."/>
            <person name="Lin W."/>
            <person name="Duan Y."/>
            <person name="Cao H."/>
            <person name="Xiong S."/>
            <person name="Wang X."/>
            <person name="Wei L."/>
            <person name="Li C."/>
            <person name="Ma Q."/>
            <person name="Ju M."/>
            <person name="Zhao R."/>
            <person name="Li G."/>
            <person name="Mu C."/>
            <person name="Tian Q."/>
            <person name="Mei H."/>
            <person name="Zhang T."/>
            <person name="Gao T."/>
            <person name="Zhang H."/>
        </authorList>
    </citation>
    <scope>NUCLEOTIDE SEQUENCE</scope>
    <source>
        <strain evidence="14">G02</strain>
    </source>
</reference>
<evidence type="ECO:0000256" key="8">
    <source>
        <dbReference type="ARBA" id="ARBA00022967"/>
    </source>
</evidence>
<evidence type="ECO:0000256" key="3">
    <source>
        <dbReference type="ARBA" id="ARBA00006024"/>
    </source>
</evidence>
<sequence length="928" mass="100703">METTDKNVGKKFQKSYFDVLGLCCSSEIPMIERILSSLDGVKDFSVIVPTKTVIVVHDSLLISQIQIVKALNQARLEANIRAYGEPNYKNKWPSPYAVISGVLLLLSFLKYVYSPLGWLALGAIAVGIIPILLKAVSAVRNLTLDINILVLIAVSGSIALHDYWEAATIVFLFTVAEWLESRASHKATAVMSSLVNVVPQRAVLADTGEEINADEVKLNTVLAVKAGEVIPIDGVVVEGNCEVDEKFLTGESFPVSKQKESIVWASTINLNGYITVKTTAVTEDCVVARMAKLVEDAQNKKSRTQRFIDKCAKYYTPAIVVISALLAIVPIVFKVENKKEWYHLSLVVLVSGCPCALLLSTPVAMFCALSKAARLGVLFKGAEHLETLARIKITAFDKTGTITRGEFIVADFKSLQDNVSLNTLLYWISSVESKSSHPMAAALVDFARAQGIQPKPEKVEKFQIFPGEGIFGRIEDNDVYVGNWKVASRAGCTTVPKLEGYDVEGKSVGYIFLGLSPAGIFCLSDACRTGAKEALKELKAIGIKTVMLTGDSCTAAKHAQAQLGGALDVVHAELLPEDKERIIKELQKEGPTAMIGDGVNDAPALATADIGISMGVSGSALATETGDVVLMSNDIQRIPKALRIAKKVRRKIIENVIIAISTKAAILGLAIAGHPLVWAAVLTDVGTCLLVIFNSMLLLQGIPTQRKQCCRSTTNSHVHKQKCSSTSGCSSHTDNSSCFDVESQKNCRPQTCSSKMCSSDSSSCGKKKCSNAAKENGSDAHSHHHNEAKAMDHHDLKSEKEHCHQHKAKATDDHNLESHTAHNHGCPEKESCCKKNSCSKSDQRHKHDRLHETVEKQKCENKGSSQSPISNEQVIRSNHCMENHCANHDDDLNGRTSHGCRNSLRRECCKGNGKAGTSLRGLSEIVIE</sequence>
<dbReference type="InterPro" id="IPR023299">
    <property type="entry name" value="ATPase_P-typ_cyto_dom_N"/>
</dbReference>
<dbReference type="PRINTS" id="PR00119">
    <property type="entry name" value="CATATPASE"/>
</dbReference>
<feature type="transmembrane region" description="Helical" evidence="11">
    <location>
        <begin position="345"/>
        <end position="369"/>
    </location>
</feature>
<dbReference type="InterPro" id="IPR001757">
    <property type="entry name" value="P_typ_ATPase"/>
</dbReference>
<evidence type="ECO:0000256" key="12">
    <source>
        <dbReference type="SAM" id="MobiDB-lite"/>
    </source>
</evidence>
<keyword evidence="10 11" id="KW-0472">Membrane</keyword>
<dbReference type="PROSITE" id="PS01229">
    <property type="entry name" value="COF_2"/>
    <property type="match status" value="1"/>
</dbReference>
<evidence type="ECO:0000256" key="5">
    <source>
        <dbReference type="ARBA" id="ARBA00022723"/>
    </source>
</evidence>
<dbReference type="PRINTS" id="PR00120">
    <property type="entry name" value="HATPASE"/>
</dbReference>
<dbReference type="EMBL" id="JACGWJ010000014">
    <property type="protein sequence ID" value="KAL0374686.1"/>
    <property type="molecule type" value="Genomic_DNA"/>
</dbReference>
<dbReference type="SUPFAM" id="SSF81653">
    <property type="entry name" value="Calcium ATPase, transduction domain A"/>
    <property type="match status" value="1"/>
</dbReference>
<dbReference type="PROSITE" id="PS00154">
    <property type="entry name" value="ATPASE_E1_E2"/>
    <property type="match status" value="1"/>
</dbReference>
<dbReference type="InterPro" id="IPR036163">
    <property type="entry name" value="HMA_dom_sf"/>
</dbReference>
<feature type="domain" description="HMA" evidence="13">
    <location>
        <begin position="13"/>
        <end position="79"/>
    </location>
</feature>
<feature type="transmembrane region" description="Helical" evidence="11">
    <location>
        <begin position="116"/>
        <end position="136"/>
    </location>
</feature>
<dbReference type="Gene3D" id="3.40.50.1000">
    <property type="entry name" value="HAD superfamily/HAD-like"/>
    <property type="match status" value="1"/>
</dbReference>
<dbReference type="AlphaFoldDB" id="A0AAW2R406"/>
<comment type="subcellular location">
    <subcellularLocation>
        <location evidence="1">Membrane</location>
        <topology evidence="1">Multi-pass membrane protein</topology>
    </subcellularLocation>
    <subcellularLocation>
        <location evidence="2">Membrane</location>
        <topology evidence="2">Peripheral membrane protein</topology>
    </subcellularLocation>
</comment>
<dbReference type="PANTHER" id="PTHR48085:SF5">
    <property type="entry name" value="CADMIUM_ZINC-TRANSPORTING ATPASE HMA4-RELATED"/>
    <property type="match status" value="1"/>
</dbReference>
<reference evidence="14" key="1">
    <citation type="submission" date="2020-06" db="EMBL/GenBank/DDBJ databases">
        <authorList>
            <person name="Li T."/>
            <person name="Hu X."/>
            <person name="Zhang T."/>
            <person name="Song X."/>
            <person name="Zhang H."/>
            <person name="Dai N."/>
            <person name="Sheng W."/>
            <person name="Hou X."/>
            <person name="Wei L."/>
        </authorList>
    </citation>
    <scope>NUCLEOTIDE SEQUENCE</scope>
    <source>
        <strain evidence="14">G02</strain>
        <tissue evidence="14">Leaf</tissue>
    </source>
</reference>
<dbReference type="InterPro" id="IPR023298">
    <property type="entry name" value="ATPase_P-typ_TM_dom_sf"/>
</dbReference>
<keyword evidence="9 11" id="KW-1133">Transmembrane helix</keyword>
<dbReference type="SUPFAM" id="SSF55008">
    <property type="entry name" value="HMA, heavy metal-associated domain"/>
    <property type="match status" value="1"/>
</dbReference>
<dbReference type="GO" id="GO:0016887">
    <property type="term" value="F:ATP hydrolysis activity"/>
    <property type="evidence" value="ECO:0007669"/>
    <property type="project" value="InterPro"/>
</dbReference>
<organism evidence="14">
    <name type="scientific">Sesamum radiatum</name>
    <name type="common">Black benniseed</name>
    <dbReference type="NCBI Taxonomy" id="300843"/>
    <lineage>
        <taxon>Eukaryota</taxon>
        <taxon>Viridiplantae</taxon>
        <taxon>Streptophyta</taxon>
        <taxon>Embryophyta</taxon>
        <taxon>Tracheophyta</taxon>
        <taxon>Spermatophyta</taxon>
        <taxon>Magnoliopsida</taxon>
        <taxon>eudicotyledons</taxon>
        <taxon>Gunneridae</taxon>
        <taxon>Pentapetalae</taxon>
        <taxon>asterids</taxon>
        <taxon>lamiids</taxon>
        <taxon>Lamiales</taxon>
        <taxon>Pedaliaceae</taxon>
        <taxon>Sesamum</taxon>
    </lineage>
</organism>
<dbReference type="InterPro" id="IPR036412">
    <property type="entry name" value="HAD-like_sf"/>
</dbReference>
<evidence type="ECO:0000256" key="7">
    <source>
        <dbReference type="ARBA" id="ARBA00022840"/>
    </source>
</evidence>